<evidence type="ECO:0000256" key="1">
    <source>
        <dbReference type="SAM" id="MobiDB-lite"/>
    </source>
</evidence>
<organism evidence="2 3">
    <name type="scientific">Emiliania huxleyi (strain CCMP1516)</name>
    <dbReference type="NCBI Taxonomy" id="280463"/>
    <lineage>
        <taxon>Eukaryota</taxon>
        <taxon>Haptista</taxon>
        <taxon>Haptophyta</taxon>
        <taxon>Prymnesiophyceae</taxon>
        <taxon>Isochrysidales</taxon>
        <taxon>Noelaerhabdaceae</taxon>
        <taxon>Emiliania</taxon>
    </lineage>
</organism>
<dbReference type="RefSeq" id="XP_005758243.1">
    <property type="nucleotide sequence ID" value="XM_005758186.1"/>
</dbReference>
<reference evidence="3" key="1">
    <citation type="journal article" date="2013" name="Nature">
        <title>Pan genome of the phytoplankton Emiliania underpins its global distribution.</title>
        <authorList>
            <person name="Read B.A."/>
            <person name="Kegel J."/>
            <person name="Klute M.J."/>
            <person name="Kuo A."/>
            <person name="Lefebvre S.C."/>
            <person name="Maumus F."/>
            <person name="Mayer C."/>
            <person name="Miller J."/>
            <person name="Monier A."/>
            <person name="Salamov A."/>
            <person name="Young J."/>
            <person name="Aguilar M."/>
            <person name="Claverie J.M."/>
            <person name="Frickenhaus S."/>
            <person name="Gonzalez K."/>
            <person name="Herman E.K."/>
            <person name="Lin Y.C."/>
            <person name="Napier J."/>
            <person name="Ogata H."/>
            <person name="Sarno A.F."/>
            <person name="Shmutz J."/>
            <person name="Schroeder D."/>
            <person name="de Vargas C."/>
            <person name="Verret F."/>
            <person name="von Dassow P."/>
            <person name="Valentin K."/>
            <person name="Van de Peer Y."/>
            <person name="Wheeler G."/>
            <person name="Dacks J.B."/>
            <person name="Delwiche C.F."/>
            <person name="Dyhrman S.T."/>
            <person name="Glockner G."/>
            <person name="John U."/>
            <person name="Richards T."/>
            <person name="Worden A.Z."/>
            <person name="Zhang X."/>
            <person name="Grigoriev I.V."/>
            <person name="Allen A.E."/>
            <person name="Bidle K."/>
            <person name="Borodovsky M."/>
            <person name="Bowler C."/>
            <person name="Brownlee C."/>
            <person name="Cock J.M."/>
            <person name="Elias M."/>
            <person name="Gladyshev V.N."/>
            <person name="Groth M."/>
            <person name="Guda C."/>
            <person name="Hadaegh A."/>
            <person name="Iglesias-Rodriguez M.D."/>
            <person name="Jenkins J."/>
            <person name="Jones B.M."/>
            <person name="Lawson T."/>
            <person name="Leese F."/>
            <person name="Lindquist E."/>
            <person name="Lobanov A."/>
            <person name="Lomsadze A."/>
            <person name="Malik S.B."/>
            <person name="Marsh M.E."/>
            <person name="Mackinder L."/>
            <person name="Mock T."/>
            <person name="Mueller-Roeber B."/>
            <person name="Pagarete A."/>
            <person name="Parker M."/>
            <person name="Probert I."/>
            <person name="Quesneville H."/>
            <person name="Raines C."/>
            <person name="Rensing S.A."/>
            <person name="Riano-Pachon D.M."/>
            <person name="Richier S."/>
            <person name="Rokitta S."/>
            <person name="Shiraiwa Y."/>
            <person name="Soanes D.M."/>
            <person name="van der Giezen M."/>
            <person name="Wahlund T.M."/>
            <person name="Williams B."/>
            <person name="Wilson W."/>
            <person name="Wolfe G."/>
            <person name="Wurch L.L."/>
        </authorList>
    </citation>
    <scope>NUCLEOTIDE SEQUENCE</scope>
</reference>
<sequence length="205" mass="22007">MAFESILPWRRFSVRLRFDDIPILPQLLAKIPARHVARLRRGLGCVWPRMLWLAPGLYEQRVNADATLHAARPYDAFETTMWALRARLDNRTGSSSSGGRSGGGSGGGGGGGGGGSGGDGTGGGWRAPVDSCVQMAGDDEELDLDALRAETRREMAAGAFALSKNASLVADIIADFARTHDDKEFAMKTRFFPSGVKIPGVKWTD</sequence>
<feature type="compositionally biased region" description="Gly residues" evidence="1">
    <location>
        <begin position="99"/>
        <end position="125"/>
    </location>
</feature>
<dbReference type="HOGENOM" id="CLU_1339689_0_0_1"/>
<keyword evidence="3" id="KW-1185">Reference proteome</keyword>
<evidence type="ECO:0000313" key="2">
    <source>
        <dbReference type="EnsemblProtists" id="EOD05814"/>
    </source>
</evidence>
<proteinExistence type="predicted"/>
<dbReference type="Proteomes" id="UP000013827">
    <property type="component" value="Unassembled WGS sequence"/>
</dbReference>
<dbReference type="KEGG" id="ehx:EMIHUDRAFT_438920"/>
<dbReference type="GeneID" id="17251956"/>
<dbReference type="EnsemblProtists" id="EOD05814">
    <property type="protein sequence ID" value="EOD05814"/>
    <property type="gene ID" value="EMIHUDRAFT_438920"/>
</dbReference>
<dbReference type="AlphaFoldDB" id="A0A0D3I3H9"/>
<dbReference type="PaxDb" id="2903-EOD05814"/>
<accession>A0A0D3I3H9</accession>
<name>A0A0D3I3H9_EMIH1</name>
<protein>
    <submittedName>
        <fullName evidence="2">Uncharacterized protein</fullName>
    </submittedName>
</protein>
<evidence type="ECO:0000313" key="3">
    <source>
        <dbReference type="Proteomes" id="UP000013827"/>
    </source>
</evidence>
<reference evidence="2" key="2">
    <citation type="submission" date="2024-10" db="UniProtKB">
        <authorList>
            <consortium name="EnsemblProtists"/>
        </authorList>
    </citation>
    <scope>IDENTIFICATION</scope>
</reference>
<feature type="region of interest" description="Disordered" evidence="1">
    <location>
        <begin position="91"/>
        <end position="130"/>
    </location>
</feature>